<dbReference type="InterPro" id="IPR001091">
    <property type="entry name" value="RM_Methyltransferase"/>
</dbReference>
<dbReference type="GO" id="GO:0003677">
    <property type="term" value="F:DNA binding"/>
    <property type="evidence" value="ECO:0007669"/>
    <property type="project" value="InterPro"/>
</dbReference>
<name>A0AAE7WE72_9CAUD</name>
<dbReference type="Pfam" id="PF01555">
    <property type="entry name" value="N6_N4_Mtase"/>
    <property type="match status" value="1"/>
</dbReference>
<sequence>MKLNKIYNEDCLKGMKRIPDKSIDMILCDLPYGTTRNKWDSIIPLDKLWEQYNRIIKDNGAIVLTAQTPFDKVLGISNIANLRYEWIWEKTTATGHLNAKKMPMKAHENILVFYKKLPTYNPQKTIGHTPVNSYTKYQDDGSNYGKTKVGVSGGGSTERYPRSVIRFSTDKQKLALHPTQKPVALFEYLIQTYTNEGDIVLDNCIGSGTTAVAAINTNRQFIGFEKEKEYFDVAIERIKKASEEDDSKV</sequence>
<keyword evidence="2" id="KW-0808">Transferase</keyword>
<dbReference type="InterPro" id="IPR002941">
    <property type="entry name" value="DNA_methylase_N4/N6"/>
</dbReference>
<dbReference type="PRINTS" id="PR00508">
    <property type="entry name" value="S21N4MTFRASE"/>
</dbReference>
<dbReference type="SUPFAM" id="SSF53335">
    <property type="entry name" value="S-adenosyl-L-methionine-dependent methyltransferases"/>
    <property type="match status" value="1"/>
</dbReference>
<evidence type="ECO:0000313" key="4">
    <source>
        <dbReference type="EMBL" id="QYI86510.1"/>
    </source>
</evidence>
<keyword evidence="1" id="KW-0489">Methyltransferase</keyword>
<feature type="domain" description="DNA methylase N-4/N-6" evidence="3">
    <location>
        <begin position="23"/>
        <end position="235"/>
    </location>
</feature>
<organism evidence="4 5">
    <name type="scientific">Enterococcus phage VEsP-1</name>
    <dbReference type="NCBI Taxonomy" id="2859528"/>
    <lineage>
        <taxon>Viruses</taxon>
        <taxon>Duplodnaviria</taxon>
        <taxon>Heunggongvirae</taxon>
        <taxon>Uroviricota</taxon>
        <taxon>Caudoviricetes</taxon>
        <taxon>Vespunovirus</taxon>
        <taxon>Vespunovirus vesp1</taxon>
    </lineage>
</organism>
<keyword evidence="5" id="KW-1185">Reference proteome</keyword>
<dbReference type="Proteomes" id="UP000827317">
    <property type="component" value="Segment"/>
</dbReference>
<evidence type="ECO:0000256" key="1">
    <source>
        <dbReference type="ARBA" id="ARBA00022603"/>
    </source>
</evidence>
<dbReference type="Gene3D" id="3.40.50.150">
    <property type="entry name" value="Vaccinia Virus protein VP39"/>
    <property type="match status" value="1"/>
</dbReference>
<evidence type="ECO:0000313" key="5">
    <source>
        <dbReference type="Proteomes" id="UP000827317"/>
    </source>
</evidence>
<accession>A0AAE7WE72</accession>
<protein>
    <recommendedName>
        <fullName evidence="3">DNA methylase N-4/N-6 domain-containing protein</fullName>
    </recommendedName>
</protein>
<evidence type="ECO:0000256" key="2">
    <source>
        <dbReference type="ARBA" id="ARBA00022679"/>
    </source>
</evidence>
<dbReference type="EMBL" id="MZ333456">
    <property type="protein sequence ID" value="QYI86510.1"/>
    <property type="molecule type" value="Genomic_DNA"/>
</dbReference>
<dbReference type="GO" id="GO:0008170">
    <property type="term" value="F:N-methyltransferase activity"/>
    <property type="evidence" value="ECO:0007669"/>
    <property type="project" value="InterPro"/>
</dbReference>
<reference evidence="4" key="1">
    <citation type="submission" date="2021-06" db="EMBL/GenBank/DDBJ databases">
        <title>Comparison of different enterococcal bacteriophages isolated from single source.</title>
        <authorList>
            <person name="Tkachev P.V."/>
            <person name="Azarov D.V."/>
            <person name="Goncharov N.E."/>
            <person name="Goncharov A.E."/>
            <person name="Suvorov A.N."/>
        </authorList>
    </citation>
    <scope>NUCLEOTIDE SEQUENCE [LARGE SCALE GENOMIC DNA]</scope>
</reference>
<dbReference type="InterPro" id="IPR029063">
    <property type="entry name" value="SAM-dependent_MTases_sf"/>
</dbReference>
<evidence type="ECO:0000259" key="3">
    <source>
        <dbReference type="Pfam" id="PF01555"/>
    </source>
</evidence>
<dbReference type="GO" id="GO:0032259">
    <property type="term" value="P:methylation"/>
    <property type="evidence" value="ECO:0007669"/>
    <property type="project" value="UniProtKB-KW"/>
</dbReference>
<proteinExistence type="predicted"/>